<evidence type="ECO:0000256" key="3">
    <source>
        <dbReference type="ARBA" id="ARBA00022748"/>
    </source>
</evidence>
<evidence type="ECO:0000256" key="4">
    <source>
        <dbReference type="ARBA" id="ARBA00022989"/>
    </source>
</evidence>
<sequence length="363" mass="38553">MITQMLAVETNQALADNSTYALYGSAVVLALAMLSFAADLAATARRKHAAEDAAEGGRAKAGAAGADAGATKAGATKAGATKAAAGSSESGSATAVLTRDDQPPADGPQAPVKRQWAGIGMSLTWLAMLLLAATIALRGFAVSRPPLGNMYEFALAAAGFTLVVYLLWSLKRDLRWLGLFVVAPVLLIEMLAAMVLYTEATQLLPSLQSYWLSIHVTIATLSVGLFTVGAVVTVLYLVQARREAAAAAGKGRRSMLDALPSARALDQAAYGVHMVAYPLWMFTVIAGAIWAQVAWGRYWGWDPKEVWSFVIFVVYTAYMHARLTAGWNAKRSSYLALAGFACVIINYTVVNIFFVGMHSYSGL</sequence>
<feature type="compositionally biased region" description="Low complexity" evidence="6">
    <location>
        <begin position="84"/>
        <end position="95"/>
    </location>
</feature>
<dbReference type="InterPro" id="IPR002541">
    <property type="entry name" value="Cyt_c_assembly"/>
</dbReference>
<reference evidence="9 10" key="1">
    <citation type="submission" date="2019-06" db="EMBL/GenBank/DDBJ databases">
        <title>Sequencing the genomes of 1000 actinobacteria strains.</title>
        <authorList>
            <person name="Klenk H.-P."/>
        </authorList>
    </citation>
    <scope>NUCLEOTIDE SEQUENCE [LARGE SCALE GENOMIC DNA]</scope>
    <source>
        <strain evidence="9 10">DSM 24617</strain>
    </source>
</reference>
<dbReference type="PANTHER" id="PTHR30071:SF1">
    <property type="entry name" value="CYTOCHROME B_B6 PROTEIN-RELATED"/>
    <property type="match status" value="1"/>
</dbReference>
<feature type="transmembrane region" description="Helical" evidence="7">
    <location>
        <begin position="123"/>
        <end position="141"/>
    </location>
</feature>
<evidence type="ECO:0000259" key="8">
    <source>
        <dbReference type="Pfam" id="PF01578"/>
    </source>
</evidence>
<dbReference type="EMBL" id="VFOK01000001">
    <property type="protein sequence ID" value="TQL32012.1"/>
    <property type="molecule type" value="Genomic_DNA"/>
</dbReference>
<feature type="transmembrane region" description="Helical" evidence="7">
    <location>
        <begin position="306"/>
        <end position="323"/>
    </location>
</feature>
<dbReference type="NCBIfam" id="TIGR03144">
    <property type="entry name" value="cytochr_II_ccsB"/>
    <property type="match status" value="1"/>
</dbReference>
<evidence type="ECO:0000256" key="1">
    <source>
        <dbReference type="ARBA" id="ARBA00004141"/>
    </source>
</evidence>
<feature type="transmembrane region" description="Helical" evidence="7">
    <location>
        <begin position="335"/>
        <end position="357"/>
    </location>
</feature>
<dbReference type="Pfam" id="PF01578">
    <property type="entry name" value="Cytochrom_C_asm"/>
    <property type="match status" value="1"/>
</dbReference>
<keyword evidence="5 7" id="KW-0472">Membrane</keyword>
<protein>
    <submittedName>
        <fullName evidence="9">Cytochrome c-type biogenesis protein CcsB</fullName>
    </submittedName>
</protein>
<dbReference type="Proteomes" id="UP000318336">
    <property type="component" value="Unassembled WGS sequence"/>
</dbReference>
<evidence type="ECO:0000313" key="10">
    <source>
        <dbReference type="Proteomes" id="UP000318336"/>
    </source>
</evidence>
<dbReference type="AlphaFoldDB" id="A0A542X850"/>
<feature type="transmembrane region" description="Helical" evidence="7">
    <location>
        <begin position="177"/>
        <end position="198"/>
    </location>
</feature>
<proteinExistence type="predicted"/>
<keyword evidence="10" id="KW-1185">Reference proteome</keyword>
<evidence type="ECO:0000256" key="7">
    <source>
        <dbReference type="SAM" id="Phobius"/>
    </source>
</evidence>
<dbReference type="GO" id="GO:0020037">
    <property type="term" value="F:heme binding"/>
    <property type="evidence" value="ECO:0007669"/>
    <property type="project" value="InterPro"/>
</dbReference>
<evidence type="ECO:0000256" key="6">
    <source>
        <dbReference type="SAM" id="MobiDB-lite"/>
    </source>
</evidence>
<feature type="region of interest" description="Disordered" evidence="6">
    <location>
        <begin position="84"/>
        <end position="112"/>
    </location>
</feature>
<dbReference type="InterPro" id="IPR017562">
    <property type="entry name" value="Cyt_c_biogenesis_CcsA"/>
</dbReference>
<comment type="subcellular location">
    <subcellularLocation>
        <location evidence="1">Membrane</location>
        <topology evidence="1">Multi-pass membrane protein</topology>
    </subcellularLocation>
</comment>
<dbReference type="RefSeq" id="WP_236022200.1">
    <property type="nucleotide sequence ID" value="NZ_CAJTBP010000001.1"/>
</dbReference>
<keyword evidence="3" id="KW-0201">Cytochrome c-type biogenesis</keyword>
<feature type="transmembrane region" description="Helical" evidence="7">
    <location>
        <begin position="20"/>
        <end position="38"/>
    </location>
</feature>
<feature type="domain" description="Cytochrome c assembly protein" evidence="8">
    <location>
        <begin position="149"/>
        <end position="358"/>
    </location>
</feature>
<dbReference type="PANTHER" id="PTHR30071">
    <property type="entry name" value="HEME EXPORTER PROTEIN C"/>
    <property type="match status" value="1"/>
</dbReference>
<dbReference type="InterPro" id="IPR045062">
    <property type="entry name" value="Cyt_c_biogenesis_CcsA/CcmC"/>
</dbReference>
<accession>A0A542X850</accession>
<evidence type="ECO:0000256" key="5">
    <source>
        <dbReference type="ARBA" id="ARBA00023136"/>
    </source>
</evidence>
<feature type="transmembrane region" description="Helical" evidence="7">
    <location>
        <begin position="210"/>
        <end position="238"/>
    </location>
</feature>
<organism evidence="9 10">
    <name type="scientific">Barrientosiimonas humi</name>
    <dbReference type="NCBI Taxonomy" id="999931"/>
    <lineage>
        <taxon>Bacteria</taxon>
        <taxon>Bacillati</taxon>
        <taxon>Actinomycetota</taxon>
        <taxon>Actinomycetes</taxon>
        <taxon>Micrococcales</taxon>
        <taxon>Dermacoccaceae</taxon>
        <taxon>Barrientosiimonas</taxon>
    </lineage>
</organism>
<dbReference type="GO" id="GO:0017004">
    <property type="term" value="P:cytochrome complex assembly"/>
    <property type="evidence" value="ECO:0007669"/>
    <property type="project" value="UniProtKB-KW"/>
</dbReference>
<keyword evidence="4 7" id="KW-1133">Transmembrane helix</keyword>
<comment type="caution">
    <text evidence="9">The sequence shown here is derived from an EMBL/GenBank/DDBJ whole genome shotgun (WGS) entry which is preliminary data.</text>
</comment>
<keyword evidence="2 7" id="KW-0812">Transmembrane</keyword>
<feature type="transmembrane region" description="Helical" evidence="7">
    <location>
        <begin position="153"/>
        <end position="170"/>
    </location>
</feature>
<evidence type="ECO:0000256" key="2">
    <source>
        <dbReference type="ARBA" id="ARBA00022692"/>
    </source>
</evidence>
<gene>
    <name evidence="9" type="ORF">FB554_0127</name>
</gene>
<name>A0A542X850_9MICO</name>
<evidence type="ECO:0000313" key="9">
    <source>
        <dbReference type="EMBL" id="TQL32012.1"/>
    </source>
</evidence>
<dbReference type="GO" id="GO:0005886">
    <property type="term" value="C:plasma membrane"/>
    <property type="evidence" value="ECO:0007669"/>
    <property type="project" value="TreeGrafter"/>
</dbReference>
<feature type="transmembrane region" description="Helical" evidence="7">
    <location>
        <begin position="275"/>
        <end position="294"/>
    </location>
</feature>